<evidence type="ECO:0000256" key="1">
    <source>
        <dbReference type="SAM" id="MobiDB-lite"/>
    </source>
</evidence>
<evidence type="ECO:0000313" key="2">
    <source>
        <dbReference type="EMBL" id="KAL1131597.1"/>
    </source>
</evidence>
<accession>A0ABD0YK36</accession>
<feature type="region of interest" description="Disordered" evidence="1">
    <location>
        <begin position="1"/>
        <end position="25"/>
    </location>
</feature>
<dbReference type="EMBL" id="JBFDAA010000006">
    <property type="protein sequence ID" value="KAL1131597.1"/>
    <property type="molecule type" value="Genomic_DNA"/>
</dbReference>
<comment type="caution">
    <text evidence="2">The sequence shown here is derived from an EMBL/GenBank/DDBJ whole genome shotgun (WGS) entry which is preliminary data.</text>
</comment>
<proteinExistence type="predicted"/>
<feature type="region of interest" description="Disordered" evidence="1">
    <location>
        <begin position="123"/>
        <end position="151"/>
    </location>
</feature>
<evidence type="ECO:0000313" key="3">
    <source>
        <dbReference type="Proteomes" id="UP001558652"/>
    </source>
</evidence>
<protein>
    <submittedName>
        <fullName evidence="2">Uncharacterized protein</fullName>
    </submittedName>
</protein>
<gene>
    <name evidence="2" type="ORF">AAG570_011211</name>
</gene>
<reference evidence="2 3" key="1">
    <citation type="submission" date="2024-07" db="EMBL/GenBank/DDBJ databases">
        <title>Chromosome-level genome assembly of the water stick insect Ranatra chinensis (Heteroptera: Nepidae).</title>
        <authorList>
            <person name="Liu X."/>
        </authorList>
    </citation>
    <scope>NUCLEOTIDE SEQUENCE [LARGE SCALE GENOMIC DNA]</scope>
    <source>
        <strain evidence="2">Cailab_2021Rc</strain>
        <tissue evidence="2">Muscle</tissue>
    </source>
</reference>
<dbReference type="AlphaFoldDB" id="A0ABD0YK36"/>
<organism evidence="2 3">
    <name type="scientific">Ranatra chinensis</name>
    <dbReference type="NCBI Taxonomy" id="642074"/>
    <lineage>
        <taxon>Eukaryota</taxon>
        <taxon>Metazoa</taxon>
        <taxon>Ecdysozoa</taxon>
        <taxon>Arthropoda</taxon>
        <taxon>Hexapoda</taxon>
        <taxon>Insecta</taxon>
        <taxon>Pterygota</taxon>
        <taxon>Neoptera</taxon>
        <taxon>Paraneoptera</taxon>
        <taxon>Hemiptera</taxon>
        <taxon>Heteroptera</taxon>
        <taxon>Panheteroptera</taxon>
        <taxon>Nepomorpha</taxon>
        <taxon>Nepidae</taxon>
        <taxon>Ranatrinae</taxon>
        <taxon>Ranatra</taxon>
    </lineage>
</organism>
<keyword evidence="3" id="KW-1185">Reference proteome</keyword>
<dbReference type="Proteomes" id="UP001558652">
    <property type="component" value="Unassembled WGS sequence"/>
</dbReference>
<sequence length="151" mass="16724">MESKNRNVVDKNSMRETTKRVRDPEDVRGKENLFLPEVGLRALPPPLRTGNTEYRFLAGKSGSVPSPLAVRTMWIDKRIHGITGWVVIESGPLGLDGRGTNSRVESWNCHRTSGLELPTQAVTGGKEHGRRGGEDEDCKGQGIEEDARITF</sequence>
<name>A0ABD0YK36_9HEMI</name>